<dbReference type="STRING" id="188937.MA_0355"/>
<reference evidence="1 2" key="1">
    <citation type="journal article" date="2002" name="Genome Res.">
        <title>The genome of Methanosarcina acetivorans reveals extensive metabolic and physiological diversity.</title>
        <authorList>
            <person name="Galagan J.E."/>
            <person name="Nusbaum C."/>
            <person name="Roy A."/>
            <person name="Endrizzi M.G."/>
            <person name="Macdonald P."/>
            <person name="FitzHugh W."/>
            <person name="Calvo S."/>
            <person name="Engels R."/>
            <person name="Smirnov S."/>
            <person name="Atnoor D."/>
            <person name="Brown A."/>
            <person name="Allen N."/>
            <person name="Naylor J."/>
            <person name="Stange-Thomann N."/>
            <person name="DeArellano K."/>
            <person name="Johnson R."/>
            <person name="Linton L."/>
            <person name="McEwan P."/>
            <person name="McKernan K."/>
            <person name="Talamas J."/>
            <person name="Tirrell A."/>
            <person name="Ye W."/>
            <person name="Zimmer A."/>
            <person name="Barber R.D."/>
            <person name="Cann I."/>
            <person name="Graham D.E."/>
            <person name="Grahame D.A."/>
            <person name="Guss A."/>
            <person name="Hedderich R."/>
            <person name="Ingram-Smith C."/>
            <person name="Kuettner C.H."/>
            <person name="Krzycki J.A."/>
            <person name="Leigh J.A."/>
            <person name="Li W."/>
            <person name="Liu J."/>
            <person name="Mukhopadhyay B."/>
            <person name="Reeve J.N."/>
            <person name="Smith K."/>
            <person name="Springer T.A."/>
            <person name="Umayam L.A."/>
            <person name="White O."/>
            <person name="White R.H."/>
            <person name="de Macario E.C."/>
            <person name="Ferry J.G."/>
            <person name="Jarrell K.F."/>
            <person name="Jing H."/>
            <person name="Macario A.J.L."/>
            <person name="Paulsen I."/>
            <person name="Pritchett M."/>
            <person name="Sowers K.R."/>
            <person name="Swanson R.V."/>
            <person name="Zinder S.H."/>
            <person name="Lander E."/>
            <person name="Metcalf W.W."/>
            <person name="Birren B."/>
        </authorList>
    </citation>
    <scope>NUCLEOTIDE SEQUENCE [LARGE SCALE GENOMIC DNA]</scope>
    <source>
        <strain evidence="2">ATCC 35395 / DSM 2834 / JCM 12185 / C2A</strain>
    </source>
</reference>
<accession>Q8TTS0</accession>
<dbReference type="EMBL" id="AE010299">
    <property type="protein sequence ID" value="AAM03808.1"/>
    <property type="molecule type" value="Genomic_DNA"/>
</dbReference>
<dbReference type="InParanoid" id="Q8TTS0"/>
<dbReference type="HOGENOM" id="CLU_2565694_0_0_2"/>
<evidence type="ECO:0000313" key="1">
    <source>
        <dbReference type="EMBL" id="AAM03808.1"/>
    </source>
</evidence>
<dbReference type="Proteomes" id="UP000002487">
    <property type="component" value="Chromosome"/>
</dbReference>
<keyword evidence="2" id="KW-1185">Reference proteome</keyword>
<gene>
    <name evidence="1" type="ordered locus">MA_0355</name>
</gene>
<organism evidence="1 2">
    <name type="scientific">Methanosarcina acetivorans (strain ATCC 35395 / DSM 2834 / JCM 12185 / C2A)</name>
    <dbReference type="NCBI Taxonomy" id="188937"/>
    <lineage>
        <taxon>Archaea</taxon>
        <taxon>Methanobacteriati</taxon>
        <taxon>Methanobacteriota</taxon>
        <taxon>Stenosarchaea group</taxon>
        <taxon>Methanomicrobia</taxon>
        <taxon>Methanosarcinales</taxon>
        <taxon>Methanosarcinaceae</taxon>
        <taxon>Methanosarcina</taxon>
    </lineage>
</organism>
<evidence type="ECO:0000313" key="2">
    <source>
        <dbReference type="Proteomes" id="UP000002487"/>
    </source>
</evidence>
<sequence length="81" mass="9403">MLFDHCLDYGFVIQSHALHGCASNQLAPELYEKDEETKAEAAFFLFEFTISKFQCCIFRIEISFKFLARYKAIFHFGSFSG</sequence>
<dbReference type="KEGG" id="mac:MA_0355"/>
<protein>
    <submittedName>
        <fullName evidence="1">Uncharacterized protein</fullName>
    </submittedName>
</protein>
<dbReference type="EnsemblBacteria" id="AAM03808">
    <property type="protein sequence ID" value="AAM03808"/>
    <property type="gene ID" value="MA_0355"/>
</dbReference>
<dbReference type="AlphaFoldDB" id="Q8TTS0"/>
<proteinExistence type="predicted"/>
<name>Q8TTS0_METAC</name>